<evidence type="ECO:0000256" key="1">
    <source>
        <dbReference type="ARBA" id="ARBA00022519"/>
    </source>
</evidence>
<proteinExistence type="predicted"/>
<dbReference type="RefSeq" id="WP_135309386.1">
    <property type="nucleotide sequence ID" value="NZ_QUZT01000032.1"/>
</dbReference>
<dbReference type="OrthoDB" id="9771846at2"/>
<dbReference type="EMBL" id="QUZT01000032">
    <property type="protein sequence ID" value="TFY92297.1"/>
    <property type="molecule type" value="Genomic_DNA"/>
</dbReference>
<dbReference type="Proteomes" id="UP000297734">
    <property type="component" value="Unassembled WGS sequence"/>
</dbReference>
<keyword evidence="3" id="KW-0808">Transferase</keyword>
<keyword evidence="1" id="KW-0472">Membrane</keyword>
<keyword evidence="4" id="KW-1185">Reference proteome</keyword>
<accession>A0A4Z0B170</accession>
<protein>
    <submittedName>
        <fullName evidence="3">Glycosyltransferase</fullName>
    </submittedName>
</protein>
<reference evidence="3 4" key="1">
    <citation type="journal article" date="2019" name="Syst. Appl. Microbiol.">
        <title>New species of pathogenic Pseudomonas isolated from citrus in Tunisia: Proposal of Pseudomonas kairouanensis sp. nov. and Pseudomonas nabeulensis sp. nov.</title>
        <authorList>
            <person name="Oueslati M."/>
            <person name="Mulet M."/>
            <person name="Gomila M."/>
            <person name="Berge O."/>
            <person name="Hajlaoui M.R."/>
            <person name="Lalucat J."/>
            <person name="Sadfi-Zouaoui N."/>
            <person name="Garcia-Valdes E."/>
        </authorList>
    </citation>
    <scope>NUCLEOTIDE SEQUENCE [LARGE SCALE GENOMIC DNA]</scope>
    <source>
        <strain evidence="3 4">E10B</strain>
    </source>
</reference>
<keyword evidence="1" id="KW-0997">Cell inner membrane</keyword>
<gene>
    <name evidence="3" type="ORF">DYL61_17645</name>
</gene>
<dbReference type="AlphaFoldDB" id="A0A4Z0B170"/>
<evidence type="ECO:0000259" key="2">
    <source>
        <dbReference type="Pfam" id="PF00535"/>
    </source>
</evidence>
<feature type="domain" description="Glycosyltransferase 2-like" evidence="2">
    <location>
        <begin position="15"/>
        <end position="107"/>
    </location>
</feature>
<name>A0A4Z0B170_9PSED</name>
<dbReference type="Pfam" id="PF00535">
    <property type="entry name" value="Glycos_transf_2"/>
    <property type="match status" value="1"/>
</dbReference>
<evidence type="ECO:0000313" key="4">
    <source>
        <dbReference type="Proteomes" id="UP000297734"/>
    </source>
</evidence>
<dbReference type="InterPro" id="IPR029044">
    <property type="entry name" value="Nucleotide-diphossugar_trans"/>
</dbReference>
<comment type="caution">
    <text evidence="3">The sequence shown here is derived from an EMBL/GenBank/DDBJ whole genome shotgun (WGS) entry which is preliminary data.</text>
</comment>
<evidence type="ECO:0000313" key="3">
    <source>
        <dbReference type="EMBL" id="TFY92297.1"/>
    </source>
</evidence>
<sequence length="265" mass="29936">MNRKIAVGTVVFHAGEELLRRLEMASAEEFDVYVFDNSPGTENVRELARRIPQIHYFTCGKNLGLAIGISTISANAYHAGHKALLFFDQDTGFNNETLSYVEQKYAENVIAYKNYSAIAFKSEGDASVRDVSLLINSGSLYFLEKLNSLAWLDCTYFVDGVDYKLCLDSLNQGYRVGACGATPGFDHTTEQADDRYYIAGRTYSMRAYSRLRIKDTLSSSRKLIFSALKTYRFSFAANIFKLLAIYCATQFFVRLINTLGIFKRD</sequence>
<organism evidence="3 4">
    <name type="scientific">Pseudomonas nabeulensis</name>
    <dbReference type="NCBI Taxonomy" id="2293833"/>
    <lineage>
        <taxon>Bacteria</taxon>
        <taxon>Pseudomonadati</taxon>
        <taxon>Pseudomonadota</taxon>
        <taxon>Gammaproteobacteria</taxon>
        <taxon>Pseudomonadales</taxon>
        <taxon>Pseudomonadaceae</taxon>
        <taxon>Pseudomonas</taxon>
    </lineage>
</organism>
<dbReference type="GO" id="GO:0016740">
    <property type="term" value="F:transferase activity"/>
    <property type="evidence" value="ECO:0007669"/>
    <property type="project" value="UniProtKB-KW"/>
</dbReference>
<dbReference type="SUPFAM" id="SSF53448">
    <property type="entry name" value="Nucleotide-diphospho-sugar transferases"/>
    <property type="match status" value="1"/>
</dbReference>
<keyword evidence="1" id="KW-1003">Cell membrane</keyword>
<dbReference type="InterPro" id="IPR001173">
    <property type="entry name" value="Glyco_trans_2-like"/>
</dbReference>